<protein>
    <recommendedName>
        <fullName evidence="3">F-box domain-containing protein</fullName>
    </recommendedName>
</protein>
<dbReference type="AlphaFoldDB" id="J4GFE0"/>
<dbReference type="EMBL" id="HE797193">
    <property type="protein sequence ID" value="CCM05503.1"/>
    <property type="molecule type" value="Genomic_DNA"/>
</dbReference>
<reference evidence="1 2" key="1">
    <citation type="journal article" date="2012" name="Appl. Environ. Microbiol.">
        <title>Short-read sequencing for genomic analysis of the brown rot fungus Fibroporia radiculosa.</title>
        <authorList>
            <person name="Tang J.D."/>
            <person name="Perkins A.D."/>
            <person name="Sonstegard T.S."/>
            <person name="Schroeder S.G."/>
            <person name="Burgess S.C."/>
            <person name="Diehl S.V."/>
        </authorList>
    </citation>
    <scope>NUCLEOTIDE SEQUENCE [LARGE SCALE GENOMIC DNA]</scope>
    <source>
        <strain evidence="1 2">TFFH 294</strain>
    </source>
</reference>
<gene>
    <name evidence="1" type="ORF">FIBRA_07726</name>
</gene>
<name>J4GFE0_9APHY</name>
<dbReference type="OrthoDB" id="2790890at2759"/>
<sequence length="428" mass="48362">MNATLACNTYNAHSVADGGEEGDVTTGRAEWNVRRLCWDASIAERTFSQLCDICPVVSSRLPTELWDHIIDFIADDDIYDMRRLGQVCHGWHAQCRFRSYERLRMRRMDKKEMYHLMSTLCKHPEQCGAVETVLFDFELRSIGLLGSFAVRMVQKLPRVESLKLWHCTWETGQLHAQVLLHVTLTFGSVTKLELFNVTFPSAVVFGRLLRALPRLASLKCWYVQFKKGCHVEGVVRVPLGSLQLDVVDLYDSDDVFDLLASIGVHLRHLICHGHHLRKHSKLLALSAKSLLSLEVRDIHEVPSIDLTPALNLRVLSFNNDLEDIAKAASLLSRTSLPKLAEVIIKSRPATRGRLVSVQDTLNSIDDCGFPRMDRILSGRQFPALRKVTLLLRCFAEDSSEAMDVISEASWRTLLSSRLPALHASGRLL</sequence>
<organism evidence="1 2">
    <name type="scientific">Fibroporia radiculosa</name>
    <dbReference type="NCBI Taxonomy" id="599839"/>
    <lineage>
        <taxon>Eukaryota</taxon>
        <taxon>Fungi</taxon>
        <taxon>Dikarya</taxon>
        <taxon>Basidiomycota</taxon>
        <taxon>Agaricomycotina</taxon>
        <taxon>Agaricomycetes</taxon>
        <taxon>Polyporales</taxon>
        <taxon>Fibroporiaceae</taxon>
        <taxon>Fibroporia</taxon>
    </lineage>
</organism>
<evidence type="ECO:0000313" key="2">
    <source>
        <dbReference type="Proteomes" id="UP000006352"/>
    </source>
</evidence>
<accession>J4GFE0</accession>
<keyword evidence="2" id="KW-1185">Reference proteome</keyword>
<dbReference type="InterPro" id="IPR036047">
    <property type="entry name" value="F-box-like_dom_sf"/>
</dbReference>
<dbReference type="InParanoid" id="J4GFE0"/>
<dbReference type="Proteomes" id="UP000006352">
    <property type="component" value="Unassembled WGS sequence"/>
</dbReference>
<evidence type="ECO:0008006" key="3">
    <source>
        <dbReference type="Google" id="ProtNLM"/>
    </source>
</evidence>
<evidence type="ECO:0000313" key="1">
    <source>
        <dbReference type="EMBL" id="CCM05503.1"/>
    </source>
</evidence>
<dbReference type="HOGENOM" id="CLU_036316_0_2_1"/>
<dbReference type="GeneID" id="24100414"/>
<proteinExistence type="predicted"/>
<dbReference type="RefSeq" id="XP_012184786.1">
    <property type="nucleotide sequence ID" value="XM_012329396.1"/>
</dbReference>
<dbReference type="SUPFAM" id="SSF81383">
    <property type="entry name" value="F-box domain"/>
    <property type="match status" value="1"/>
</dbReference>